<dbReference type="Pfam" id="PF05700">
    <property type="entry name" value="BCAS2"/>
    <property type="match status" value="1"/>
</dbReference>
<dbReference type="OrthoDB" id="4059443at2759"/>
<keyword evidence="4" id="KW-0508">mRNA splicing</keyword>
<dbReference type="GO" id="GO:0008380">
    <property type="term" value="P:RNA splicing"/>
    <property type="evidence" value="ECO:0007669"/>
    <property type="project" value="UniProtKB-KW"/>
</dbReference>
<organism evidence="7 8">
    <name type="scientific">Lachancea lanzarotensis</name>
    <dbReference type="NCBI Taxonomy" id="1245769"/>
    <lineage>
        <taxon>Eukaryota</taxon>
        <taxon>Fungi</taxon>
        <taxon>Dikarya</taxon>
        <taxon>Ascomycota</taxon>
        <taxon>Saccharomycotina</taxon>
        <taxon>Saccharomycetes</taxon>
        <taxon>Saccharomycetales</taxon>
        <taxon>Saccharomycetaceae</taxon>
        <taxon>Lachancea</taxon>
    </lineage>
</organism>
<dbReference type="GO" id="GO:0006397">
    <property type="term" value="P:mRNA processing"/>
    <property type="evidence" value="ECO:0007669"/>
    <property type="project" value="UniProtKB-KW"/>
</dbReference>
<evidence type="ECO:0000256" key="5">
    <source>
        <dbReference type="ARBA" id="ARBA00023242"/>
    </source>
</evidence>
<dbReference type="RefSeq" id="XP_022627772.1">
    <property type="nucleotide sequence ID" value="XM_022773283.1"/>
</dbReference>
<protein>
    <submittedName>
        <fullName evidence="7">LALA0S03e05094g1_1</fullName>
    </submittedName>
</protein>
<evidence type="ECO:0000256" key="6">
    <source>
        <dbReference type="SAM" id="MobiDB-lite"/>
    </source>
</evidence>
<proteinExistence type="predicted"/>
<dbReference type="STRING" id="1245769.A0A0C7MVI4"/>
<dbReference type="HOGENOM" id="CLU_119596_0_0_1"/>
<dbReference type="Proteomes" id="UP000054304">
    <property type="component" value="Unassembled WGS sequence"/>
</dbReference>
<comment type="subcellular location">
    <subcellularLocation>
        <location evidence="1">Nucleus</location>
    </subcellularLocation>
</comment>
<evidence type="ECO:0000313" key="8">
    <source>
        <dbReference type="Proteomes" id="UP000054304"/>
    </source>
</evidence>
<dbReference type="GeneID" id="34684963"/>
<evidence type="ECO:0000256" key="1">
    <source>
        <dbReference type="ARBA" id="ARBA00004123"/>
    </source>
</evidence>
<keyword evidence="3" id="KW-0747">Spliceosome</keyword>
<sequence>MDGIVDWLPYVDSAPPSLRQHIETLVEKELLDADLKVMHPGVESLLGTVPVSKYATQATSHATKREQDAQDQKRSAKKPCLGIDKTRFDVQGCNTADQRAVLESYWSHEESVLTEILQRTLGRQWVTNNEYMEGVRDALKEISDSQDRNLQDLENHRKMIQSEAQRDLAYMDERWKEALLRNVESALSNAQ</sequence>
<feature type="region of interest" description="Disordered" evidence="6">
    <location>
        <begin position="57"/>
        <end position="77"/>
    </location>
</feature>
<keyword evidence="2" id="KW-0507">mRNA processing</keyword>
<name>A0A0C7MVI4_9SACH</name>
<dbReference type="GO" id="GO:0005681">
    <property type="term" value="C:spliceosomal complex"/>
    <property type="evidence" value="ECO:0007669"/>
    <property type="project" value="UniProtKB-KW"/>
</dbReference>
<dbReference type="InterPro" id="IPR008409">
    <property type="entry name" value="SPF27"/>
</dbReference>
<dbReference type="AlphaFoldDB" id="A0A0C7MVI4"/>
<keyword evidence="8" id="KW-1185">Reference proteome</keyword>
<evidence type="ECO:0000313" key="7">
    <source>
        <dbReference type="EMBL" id="CEP61538.1"/>
    </source>
</evidence>
<accession>A0A0C7MVI4</accession>
<keyword evidence="5" id="KW-0539">Nucleus</keyword>
<feature type="compositionally biased region" description="Basic and acidic residues" evidence="6">
    <location>
        <begin position="63"/>
        <end position="74"/>
    </location>
</feature>
<dbReference type="EMBL" id="LN736362">
    <property type="protein sequence ID" value="CEP61538.1"/>
    <property type="molecule type" value="Genomic_DNA"/>
</dbReference>
<reference evidence="7 8" key="1">
    <citation type="submission" date="2014-12" db="EMBL/GenBank/DDBJ databases">
        <authorList>
            <person name="Neuveglise Cecile"/>
        </authorList>
    </citation>
    <scope>NUCLEOTIDE SEQUENCE [LARGE SCALE GENOMIC DNA]</scope>
    <source>
        <strain evidence="7 8">CBS 12615</strain>
    </source>
</reference>
<evidence type="ECO:0000256" key="4">
    <source>
        <dbReference type="ARBA" id="ARBA00023187"/>
    </source>
</evidence>
<evidence type="ECO:0000256" key="3">
    <source>
        <dbReference type="ARBA" id="ARBA00022728"/>
    </source>
</evidence>
<evidence type="ECO:0000256" key="2">
    <source>
        <dbReference type="ARBA" id="ARBA00022664"/>
    </source>
</evidence>
<gene>
    <name evidence="7" type="ORF">LALA0_S03e05094g</name>
</gene>